<dbReference type="InterPro" id="IPR016181">
    <property type="entry name" value="Acyl_CoA_acyltransferase"/>
</dbReference>
<name>A0ABX8BPT5_9ACTN</name>
<dbReference type="PANTHER" id="PTHR43877:SF2">
    <property type="entry name" value="AMINOALKYLPHOSPHONATE N-ACETYLTRANSFERASE-RELATED"/>
    <property type="match status" value="1"/>
</dbReference>
<organism evidence="4 5">
    <name type="scientific">Nocardiopsis changdeensis</name>
    <dbReference type="NCBI Taxonomy" id="2831969"/>
    <lineage>
        <taxon>Bacteria</taxon>
        <taxon>Bacillati</taxon>
        <taxon>Actinomycetota</taxon>
        <taxon>Actinomycetes</taxon>
        <taxon>Streptosporangiales</taxon>
        <taxon>Nocardiopsidaceae</taxon>
        <taxon>Nocardiopsis</taxon>
    </lineage>
</organism>
<evidence type="ECO:0000256" key="2">
    <source>
        <dbReference type="ARBA" id="ARBA00023315"/>
    </source>
</evidence>
<dbReference type="PROSITE" id="PS51186">
    <property type="entry name" value="GNAT"/>
    <property type="match status" value="1"/>
</dbReference>
<dbReference type="Pfam" id="PF00583">
    <property type="entry name" value="Acetyltransf_1"/>
    <property type="match status" value="1"/>
</dbReference>
<gene>
    <name evidence="4" type="ORF">KGD84_06980</name>
</gene>
<evidence type="ECO:0000313" key="5">
    <source>
        <dbReference type="Proteomes" id="UP000676079"/>
    </source>
</evidence>
<evidence type="ECO:0000313" key="4">
    <source>
        <dbReference type="EMBL" id="QUX24057.1"/>
    </source>
</evidence>
<sequence>MGRDIATEELVPGVFVDRARFEDVPAIVRLLADDRLGASREAPDDPEVYRRAFEDIDADPNQFLAVLRRGDRVVGTLQLTFVPGLSRRGALRVQVEAVRVHGGERGTGLGSAFMEWVERVARGRGAALVQLTSDRAREDAHRFYERLGYAPSHLGFKKPLG</sequence>
<keyword evidence="1" id="KW-0808">Transferase</keyword>
<dbReference type="PANTHER" id="PTHR43877">
    <property type="entry name" value="AMINOALKYLPHOSPHONATE N-ACETYLTRANSFERASE-RELATED-RELATED"/>
    <property type="match status" value="1"/>
</dbReference>
<reference evidence="4 5" key="1">
    <citation type="submission" date="2021-05" db="EMBL/GenBank/DDBJ databases">
        <title>Direct Submission.</title>
        <authorList>
            <person name="Li K."/>
            <person name="Gao J."/>
        </authorList>
    </citation>
    <scope>NUCLEOTIDE SEQUENCE [LARGE SCALE GENOMIC DNA]</scope>
    <source>
        <strain evidence="4 5">Mg02</strain>
    </source>
</reference>
<evidence type="ECO:0000256" key="1">
    <source>
        <dbReference type="ARBA" id="ARBA00022679"/>
    </source>
</evidence>
<dbReference type="RefSeq" id="WP_220559444.1">
    <property type="nucleotide sequence ID" value="NZ_CP074133.1"/>
</dbReference>
<dbReference type="InterPro" id="IPR000182">
    <property type="entry name" value="GNAT_dom"/>
</dbReference>
<dbReference type="Proteomes" id="UP000676079">
    <property type="component" value="Chromosome"/>
</dbReference>
<accession>A0ABX8BPT5</accession>
<dbReference type="SUPFAM" id="SSF55729">
    <property type="entry name" value="Acyl-CoA N-acyltransferases (Nat)"/>
    <property type="match status" value="1"/>
</dbReference>
<keyword evidence="5" id="KW-1185">Reference proteome</keyword>
<feature type="domain" description="N-acetyltransferase" evidence="3">
    <location>
        <begin position="14"/>
        <end position="161"/>
    </location>
</feature>
<evidence type="ECO:0000259" key="3">
    <source>
        <dbReference type="PROSITE" id="PS51186"/>
    </source>
</evidence>
<proteinExistence type="predicted"/>
<protein>
    <submittedName>
        <fullName evidence="4">GNAT family N-acetyltransferase</fullName>
    </submittedName>
</protein>
<dbReference type="InterPro" id="IPR050832">
    <property type="entry name" value="Bact_Acetyltransf"/>
</dbReference>
<dbReference type="EMBL" id="CP074133">
    <property type="protein sequence ID" value="QUX24057.1"/>
    <property type="molecule type" value="Genomic_DNA"/>
</dbReference>
<dbReference type="Gene3D" id="3.40.630.30">
    <property type="match status" value="1"/>
</dbReference>
<keyword evidence="2" id="KW-0012">Acyltransferase</keyword>